<name>A0A3G5AFQ5_9VIRU</name>
<proteinExistence type="predicted"/>
<feature type="non-terminal residue" evidence="1">
    <location>
        <position position="48"/>
    </location>
</feature>
<dbReference type="EMBL" id="MK072451">
    <property type="protein sequence ID" value="AYV85424.1"/>
    <property type="molecule type" value="Genomic_DNA"/>
</dbReference>
<protein>
    <submittedName>
        <fullName evidence="1">Uncharacterized protein</fullName>
    </submittedName>
</protein>
<accession>A0A3G5AFQ5</accession>
<gene>
    <name evidence="1" type="ORF">Satyrvirus15_21</name>
</gene>
<organism evidence="1">
    <name type="scientific">Satyrvirus sp</name>
    <dbReference type="NCBI Taxonomy" id="2487771"/>
    <lineage>
        <taxon>Viruses</taxon>
        <taxon>Varidnaviria</taxon>
        <taxon>Bamfordvirae</taxon>
        <taxon>Nucleocytoviricota</taxon>
        <taxon>Megaviricetes</taxon>
        <taxon>Imitervirales</taxon>
        <taxon>Mimiviridae</taxon>
        <taxon>Megamimivirinae</taxon>
    </lineage>
</organism>
<reference evidence="1" key="1">
    <citation type="submission" date="2018-10" db="EMBL/GenBank/DDBJ databases">
        <title>Hidden diversity of soil giant viruses.</title>
        <authorList>
            <person name="Schulz F."/>
            <person name="Alteio L."/>
            <person name="Goudeau D."/>
            <person name="Ryan E.M."/>
            <person name="Malmstrom R.R."/>
            <person name="Blanchard J."/>
            <person name="Woyke T."/>
        </authorList>
    </citation>
    <scope>NUCLEOTIDE SEQUENCE</scope>
    <source>
        <strain evidence="1">SAV1</strain>
    </source>
</reference>
<evidence type="ECO:0000313" key="1">
    <source>
        <dbReference type="EMBL" id="AYV85424.1"/>
    </source>
</evidence>
<sequence length="48" mass="5608">MENLITEIEDFELLRKVTLKKSSVRHAIAIRNDVSIEKRRLLDAIICI</sequence>